<dbReference type="GO" id="GO:0005524">
    <property type="term" value="F:ATP binding"/>
    <property type="evidence" value="ECO:0007669"/>
    <property type="project" value="InterPro"/>
</dbReference>
<dbReference type="SUPFAM" id="SSF50978">
    <property type="entry name" value="WD40 repeat-like"/>
    <property type="match status" value="1"/>
</dbReference>
<dbReference type="SUPFAM" id="SSF52540">
    <property type="entry name" value="P-loop containing nucleoside triphosphate hydrolases"/>
    <property type="match status" value="1"/>
</dbReference>
<dbReference type="InterPro" id="IPR027417">
    <property type="entry name" value="P-loop_NTPase"/>
</dbReference>
<dbReference type="PANTHER" id="PTHR47467">
    <property type="entry name" value="OS01G0867200 PROTEIN"/>
    <property type="match status" value="1"/>
</dbReference>
<evidence type="ECO:0000256" key="1">
    <source>
        <dbReference type="ARBA" id="ARBA00022723"/>
    </source>
</evidence>
<evidence type="ECO:0000313" key="7">
    <source>
        <dbReference type="EMBL" id="THG12228.1"/>
    </source>
</evidence>
<dbReference type="InterPro" id="IPR003656">
    <property type="entry name" value="Znf_BED"/>
</dbReference>
<dbReference type="EMBL" id="SDRB02006722">
    <property type="protein sequence ID" value="THG12228.1"/>
    <property type="molecule type" value="Genomic_DNA"/>
</dbReference>
<dbReference type="InterPro" id="IPR036322">
    <property type="entry name" value="WD40_repeat_dom_sf"/>
</dbReference>
<dbReference type="PROSITE" id="PS50808">
    <property type="entry name" value="ZF_BED"/>
    <property type="match status" value="1"/>
</dbReference>
<dbReference type="Gene3D" id="2.130.10.10">
    <property type="entry name" value="YVTN repeat-like/Quinoprotein amine dehydrogenase"/>
    <property type="match status" value="1"/>
</dbReference>
<dbReference type="SMART" id="SM00614">
    <property type="entry name" value="ZnF_BED"/>
    <property type="match status" value="1"/>
</dbReference>
<evidence type="ECO:0000256" key="5">
    <source>
        <dbReference type="SAM" id="MobiDB-lite"/>
    </source>
</evidence>
<sequence length="405" mass="44912">MSDHDQSHESDPMLVDGQSSQFPVLVDDSISKPLNDGEESPTSRRTTSTVWKHFKKRKIDKKDKAKCNYCKKLYLGERSCAISIEAHSRQSSHLTINLVVRRQRLSAVCASVPPRHFCFVLGISDSSSASPPSAPPSLYAISVSSWGFLIHLGPSPSRFVGASSTRPKINFRYKSESITLMNSVSACVSLSLSMVDSFAVAHDNEMHEATRRILSVLLRQIDGFEQEKKVVVIAATHRKQDLDPALIRSIKVMMESGCEEAADAVFSAEPWTVPWTAKTILQSLCSGNDSSILAVTEGCQLSIWDLRMKENGGCVRRIYGSVGDIFYAVYSSSTSIAVGGADRTVTVYDPRRYLDHNQFTGRIPDAFYKHTFLKEMYIEGNAFRPGVNPIGVHNVLEVSDTEFLF</sequence>
<dbReference type="AlphaFoldDB" id="A0A4S4E829"/>
<keyword evidence="2 4" id="KW-0863">Zinc-finger</keyword>
<evidence type="ECO:0000256" key="4">
    <source>
        <dbReference type="PROSITE-ProRule" id="PRU00027"/>
    </source>
</evidence>
<reference evidence="7 8" key="1">
    <citation type="journal article" date="2018" name="Proc. Natl. Acad. Sci. U.S.A.">
        <title>Draft genome sequence of Camellia sinensis var. sinensis provides insights into the evolution of the tea genome and tea quality.</title>
        <authorList>
            <person name="Wei C."/>
            <person name="Yang H."/>
            <person name="Wang S."/>
            <person name="Zhao J."/>
            <person name="Liu C."/>
            <person name="Gao L."/>
            <person name="Xia E."/>
            <person name="Lu Y."/>
            <person name="Tai Y."/>
            <person name="She G."/>
            <person name="Sun J."/>
            <person name="Cao H."/>
            <person name="Tong W."/>
            <person name="Gao Q."/>
            <person name="Li Y."/>
            <person name="Deng W."/>
            <person name="Jiang X."/>
            <person name="Wang W."/>
            <person name="Chen Q."/>
            <person name="Zhang S."/>
            <person name="Li H."/>
            <person name="Wu J."/>
            <person name="Wang P."/>
            <person name="Li P."/>
            <person name="Shi C."/>
            <person name="Zheng F."/>
            <person name="Jian J."/>
            <person name="Huang B."/>
            <person name="Shan D."/>
            <person name="Shi M."/>
            <person name="Fang C."/>
            <person name="Yue Y."/>
            <person name="Li F."/>
            <person name="Li D."/>
            <person name="Wei S."/>
            <person name="Han B."/>
            <person name="Jiang C."/>
            <person name="Yin Y."/>
            <person name="Xia T."/>
            <person name="Zhang Z."/>
            <person name="Bennetzen J.L."/>
            <person name="Zhao S."/>
            <person name="Wan X."/>
        </authorList>
    </citation>
    <scope>NUCLEOTIDE SEQUENCE [LARGE SCALE GENOMIC DNA]</scope>
    <source>
        <strain evidence="8">cv. Shuchazao</strain>
        <tissue evidence="7">Leaf</tissue>
    </source>
</reference>
<evidence type="ECO:0000256" key="2">
    <source>
        <dbReference type="ARBA" id="ARBA00022771"/>
    </source>
</evidence>
<dbReference type="Pfam" id="PF02892">
    <property type="entry name" value="zf-BED"/>
    <property type="match status" value="1"/>
</dbReference>
<keyword evidence="3" id="KW-0862">Zinc</keyword>
<proteinExistence type="predicted"/>
<name>A0A4S4E829_CAMSN</name>
<feature type="region of interest" description="Disordered" evidence="5">
    <location>
        <begin position="28"/>
        <end position="49"/>
    </location>
</feature>
<dbReference type="Pfam" id="PF00004">
    <property type="entry name" value="AAA"/>
    <property type="match status" value="1"/>
</dbReference>
<dbReference type="InterPro" id="IPR015943">
    <property type="entry name" value="WD40/YVTN_repeat-like_dom_sf"/>
</dbReference>
<evidence type="ECO:0000256" key="3">
    <source>
        <dbReference type="ARBA" id="ARBA00022833"/>
    </source>
</evidence>
<protein>
    <recommendedName>
        <fullName evidence="6">BED-type domain-containing protein</fullName>
    </recommendedName>
</protein>
<gene>
    <name evidence="7" type="ORF">TEA_011846</name>
</gene>
<dbReference type="InterPro" id="IPR003959">
    <property type="entry name" value="ATPase_AAA_core"/>
</dbReference>
<organism evidence="7 8">
    <name type="scientific">Camellia sinensis var. sinensis</name>
    <name type="common">China tea</name>
    <dbReference type="NCBI Taxonomy" id="542762"/>
    <lineage>
        <taxon>Eukaryota</taxon>
        <taxon>Viridiplantae</taxon>
        <taxon>Streptophyta</taxon>
        <taxon>Embryophyta</taxon>
        <taxon>Tracheophyta</taxon>
        <taxon>Spermatophyta</taxon>
        <taxon>Magnoliopsida</taxon>
        <taxon>eudicotyledons</taxon>
        <taxon>Gunneridae</taxon>
        <taxon>Pentapetalae</taxon>
        <taxon>asterids</taxon>
        <taxon>Ericales</taxon>
        <taxon>Theaceae</taxon>
        <taxon>Camellia</taxon>
    </lineage>
</organism>
<accession>A0A4S4E829</accession>
<dbReference type="PANTHER" id="PTHR47467:SF1">
    <property type="entry name" value="WD40 REPEAT-CONTAINING PROTEIN"/>
    <property type="match status" value="1"/>
</dbReference>
<evidence type="ECO:0000313" key="8">
    <source>
        <dbReference type="Proteomes" id="UP000306102"/>
    </source>
</evidence>
<dbReference type="STRING" id="542762.A0A4S4E829"/>
<dbReference type="GO" id="GO:0016887">
    <property type="term" value="F:ATP hydrolysis activity"/>
    <property type="evidence" value="ECO:0007669"/>
    <property type="project" value="InterPro"/>
</dbReference>
<dbReference type="GO" id="GO:0003677">
    <property type="term" value="F:DNA binding"/>
    <property type="evidence" value="ECO:0007669"/>
    <property type="project" value="InterPro"/>
</dbReference>
<keyword evidence="1" id="KW-0479">Metal-binding</keyword>
<feature type="domain" description="BED-type" evidence="6">
    <location>
        <begin position="45"/>
        <end position="116"/>
    </location>
</feature>
<dbReference type="Gene3D" id="3.40.50.300">
    <property type="entry name" value="P-loop containing nucleotide triphosphate hydrolases"/>
    <property type="match status" value="1"/>
</dbReference>
<dbReference type="GO" id="GO:0008270">
    <property type="term" value="F:zinc ion binding"/>
    <property type="evidence" value="ECO:0007669"/>
    <property type="project" value="UniProtKB-KW"/>
</dbReference>
<comment type="caution">
    <text evidence="7">The sequence shown here is derived from an EMBL/GenBank/DDBJ whole genome shotgun (WGS) entry which is preliminary data.</text>
</comment>
<dbReference type="Proteomes" id="UP000306102">
    <property type="component" value="Unassembled WGS sequence"/>
</dbReference>
<evidence type="ECO:0000259" key="6">
    <source>
        <dbReference type="PROSITE" id="PS50808"/>
    </source>
</evidence>
<keyword evidence="8" id="KW-1185">Reference proteome</keyword>